<gene>
    <name evidence="5" type="ORF">ZOSMA_129G00030</name>
</gene>
<evidence type="ECO:0000256" key="3">
    <source>
        <dbReference type="ARBA" id="ARBA00022900"/>
    </source>
</evidence>
<comment type="similarity">
    <text evidence="1">Belongs to the protease inhibitor I13 (potato type I serine protease inhibitor) family.</text>
</comment>
<reference evidence="6" key="1">
    <citation type="journal article" date="2016" name="Nature">
        <title>The genome of the seagrass Zostera marina reveals angiosperm adaptation to the sea.</title>
        <authorList>
            <person name="Olsen J.L."/>
            <person name="Rouze P."/>
            <person name="Verhelst B."/>
            <person name="Lin Y.-C."/>
            <person name="Bayer T."/>
            <person name="Collen J."/>
            <person name="Dattolo E."/>
            <person name="De Paoli E."/>
            <person name="Dittami S."/>
            <person name="Maumus F."/>
            <person name="Michel G."/>
            <person name="Kersting A."/>
            <person name="Lauritano C."/>
            <person name="Lohaus R."/>
            <person name="Toepel M."/>
            <person name="Tonon T."/>
            <person name="Vanneste K."/>
            <person name="Amirebrahimi M."/>
            <person name="Brakel J."/>
            <person name="Bostroem C."/>
            <person name="Chovatia M."/>
            <person name="Grimwood J."/>
            <person name="Jenkins J.W."/>
            <person name="Jueterbock A."/>
            <person name="Mraz A."/>
            <person name="Stam W.T."/>
            <person name="Tice H."/>
            <person name="Bornberg-Bauer E."/>
            <person name="Green P.J."/>
            <person name="Pearson G.A."/>
            <person name="Procaccini G."/>
            <person name="Duarte C.M."/>
            <person name="Schmutz J."/>
            <person name="Reusch T.B.H."/>
            <person name="Van de Peer Y."/>
        </authorList>
    </citation>
    <scope>NUCLEOTIDE SEQUENCE [LARGE SCALE GENOMIC DNA]</scope>
    <source>
        <strain evidence="6">cv. Finnish</strain>
    </source>
</reference>
<keyword evidence="2" id="KW-0646">Protease inhibitor</keyword>
<dbReference type="GO" id="GO:0009611">
    <property type="term" value="P:response to wounding"/>
    <property type="evidence" value="ECO:0007669"/>
    <property type="project" value="InterPro"/>
</dbReference>
<dbReference type="AlphaFoldDB" id="A0A0K9PZF8"/>
<keyword evidence="3" id="KW-0722">Serine protease inhibitor</keyword>
<protein>
    <submittedName>
        <fullName evidence="5">Uncharacterized protein</fullName>
    </submittedName>
</protein>
<proteinExistence type="inferred from homology"/>
<sequence length="102" mass="11619">MLSSSPDIAKHCQTLQEEEEEEMSSFHCSNTSPCHGKSTWPELVGKPAMEAMLIMRRQNPFIDSIIFNSDQHHVYKDHCCNRVIAYIDHSPVSKIIKVPHLG</sequence>
<feature type="region of interest" description="Disordered" evidence="4">
    <location>
        <begin position="1"/>
        <end position="37"/>
    </location>
</feature>
<accession>A0A0K9PZF8</accession>
<dbReference type="PANTHER" id="PTHR33091:SF99">
    <property type="entry name" value="INHIBITOR OF TRYPSIN_HAGEMAN FACTOR-LIKE PROTEIN-RELATED"/>
    <property type="match status" value="1"/>
</dbReference>
<keyword evidence="6" id="KW-1185">Reference proteome</keyword>
<dbReference type="Pfam" id="PF00280">
    <property type="entry name" value="potato_inhibit"/>
    <property type="match status" value="1"/>
</dbReference>
<evidence type="ECO:0000256" key="2">
    <source>
        <dbReference type="ARBA" id="ARBA00022690"/>
    </source>
</evidence>
<comment type="caution">
    <text evidence="5">The sequence shown here is derived from an EMBL/GenBank/DDBJ whole genome shotgun (WGS) entry which is preliminary data.</text>
</comment>
<evidence type="ECO:0000256" key="4">
    <source>
        <dbReference type="SAM" id="MobiDB-lite"/>
    </source>
</evidence>
<dbReference type="PANTHER" id="PTHR33091">
    <property type="entry name" value="PROTEIN, PUTATIVE, EXPRESSED-RELATED"/>
    <property type="match status" value="1"/>
</dbReference>
<dbReference type="OMA" id="YGECIPP"/>
<evidence type="ECO:0000313" key="6">
    <source>
        <dbReference type="Proteomes" id="UP000036987"/>
    </source>
</evidence>
<organism evidence="5 6">
    <name type="scientific">Zostera marina</name>
    <name type="common">Eelgrass</name>
    <dbReference type="NCBI Taxonomy" id="29655"/>
    <lineage>
        <taxon>Eukaryota</taxon>
        <taxon>Viridiplantae</taxon>
        <taxon>Streptophyta</taxon>
        <taxon>Embryophyta</taxon>
        <taxon>Tracheophyta</taxon>
        <taxon>Spermatophyta</taxon>
        <taxon>Magnoliopsida</taxon>
        <taxon>Liliopsida</taxon>
        <taxon>Zosteraceae</taxon>
        <taxon>Zostera</taxon>
    </lineage>
</organism>
<dbReference type="Proteomes" id="UP000036987">
    <property type="component" value="Unassembled WGS sequence"/>
</dbReference>
<evidence type="ECO:0000256" key="1">
    <source>
        <dbReference type="ARBA" id="ARBA00008210"/>
    </source>
</evidence>
<dbReference type="STRING" id="29655.A0A0K9PZF8"/>
<dbReference type="Gene3D" id="3.30.10.10">
    <property type="entry name" value="Trypsin Inhibitor V, subunit A"/>
    <property type="match status" value="1"/>
</dbReference>
<dbReference type="EMBL" id="LFYR01000337">
    <property type="protein sequence ID" value="KMZ74411.1"/>
    <property type="molecule type" value="Genomic_DNA"/>
</dbReference>
<dbReference type="GO" id="GO:0004867">
    <property type="term" value="F:serine-type endopeptidase inhibitor activity"/>
    <property type="evidence" value="ECO:0007669"/>
    <property type="project" value="UniProtKB-KW"/>
</dbReference>
<evidence type="ECO:0000313" key="5">
    <source>
        <dbReference type="EMBL" id="KMZ74411.1"/>
    </source>
</evidence>
<dbReference type="OrthoDB" id="10013825at2759"/>
<dbReference type="PROSITE" id="PS00285">
    <property type="entry name" value="POTATO_INHIBITOR"/>
    <property type="match status" value="1"/>
</dbReference>
<name>A0A0K9PZF8_ZOSMR</name>
<dbReference type="SUPFAM" id="SSF54654">
    <property type="entry name" value="CI-2 family of serine protease inhibitors"/>
    <property type="match status" value="1"/>
</dbReference>
<dbReference type="InterPro" id="IPR036354">
    <property type="entry name" value="Prot_inh_pot1_sf"/>
</dbReference>
<dbReference type="InterPro" id="IPR000864">
    <property type="entry name" value="Prot_inh_pot1"/>
</dbReference>